<dbReference type="AlphaFoldDB" id="A0A2M8ZBH1"/>
<dbReference type="Proteomes" id="UP000231092">
    <property type="component" value="Unassembled WGS sequence"/>
</dbReference>
<dbReference type="PRINTS" id="PR00081">
    <property type="entry name" value="GDHRDH"/>
</dbReference>
<dbReference type="Pfam" id="PF13561">
    <property type="entry name" value="adh_short_C2"/>
    <property type="match status" value="1"/>
</dbReference>
<sequence length="257" mass="27566">MEIKNFTNLTGKKAIVTGAAQGLCHGMAEGLLEAGAEVCIIDISPKTLEAAREFCDRGYICHGVIADLGDDEDLWNGFHAAISGMGGHLDILVNGAGVQKRHKSEDFPIEDWNFVININLNAVFKLCKLAGQQFLKQKSKGKIINIASMLSFFGGYTVPAYAASKGGVSQLTKALCNEWAAAGINVNALAPGYMDTEMNALLTEPDNPRYKEITDRIPAHVWGTPEDMKGPCIFLASAASDYLNGAVIPVDGGYLVR</sequence>
<evidence type="ECO:0000256" key="2">
    <source>
        <dbReference type="ARBA" id="ARBA00023002"/>
    </source>
</evidence>
<dbReference type="PRINTS" id="PR00080">
    <property type="entry name" value="SDRFAMILY"/>
</dbReference>
<dbReference type="SUPFAM" id="SSF51735">
    <property type="entry name" value="NAD(P)-binding Rossmann-fold domains"/>
    <property type="match status" value="1"/>
</dbReference>
<dbReference type="OrthoDB" id="9803333at2"/>
<evidence type="ECO:0000313" key="4">
    <source>
        <dbReference type="Proteomes" id="UP000231092"/>
    </source>
</evidence>
<dbReference type="RefSeq" id="WP_100306985.1">
    <property type="nucleotide sequence ID" value="NZ_PGET01000001.1"/>
</dbReference>
<dbReference type="InterPro" id="IPR036291">
    <property type="entry name" value="NAD(P)-bd_dom_sf"/>
</dbReference>
<dbReference type="InterPro" id="IPR020904">
    <property type="entry name" value="Sc_DH/Rdtase_CS"/>
</dbReference>
<dbReference type="PANTHER" id="PTHR42760:SF5">
    <property type="entry name" value="2-DEHYDRO-3-DEOXY-D-GLUCONATE 5-DEHYDROGENASE"/>
    <property type="match status" value="1"/>
</dbReference>
<evidence type="ECO:0000313" key="3">
    <source>
        <dbReference type="EMBL" id="PJJ30775.1"/>
    </source>
</evidence>
<proteinExistence type="inferred from homology"/>
<keyword evidence="2" id="KW-0560">Oxidoreductase</keyword>
<gene>
    <name evidence="3" type="ORF">H171_4391</name>
</gene>
<dbReference type="Gene3D" id="3.40.50.720">
    <property type="entry name" value="NAD(P)-binding Rossmann-like Domain"/>
    <property type="match status" value="1"/>
</dbReference>
<dbReference type="PANTHER" id="PTHR42760">
    <property type="entry name" value="SHORT-CHAIN DEHYDROGENASES/REDUCTASES FAMILY MEMBER"/>
    <property type="match status" value="1"/>
</dbReference>
<dbReference type="PROSITE" id="PS00061">
    <property type="entry name" value="ADH_SHORT"/>
    <property type="match status" value="1"/>
</dbReference>
<organism evidence="3 4">
    <name type="scientific">[Clostridium] celerecrescens 18A</name>
    <dbReference type="NCBI Taxonomy" id="1286362"/>
    <lineage>
        <taxon>Bacteria</taxon>
        <taxon>Bacillati</taxon>
        <taxon>Bacillota</taxon>
        <taxon>Clostridia</taxon>
        <taxon>Lachnospirales</taxon>
        <taxon>Lachnospiraceae</taxon>
        <taxon>Lacrimispora</taxon>
    </lineage>
</organism>
<dbReference type="GO" id="GO:0008206">
    <property type="term" value="P:bile acid metabolic process"/>
    <property type="evidence" value="ECO:0007669"/>
    <property type="project" value="UniProtKB-ARBA"/>
</dbReference>
<reference evidence="3 4" key="1">
    <citation type="submission" date="2017-11" db="EMBL/GenBank/DDBJ databases">
        <title>Understudied soil microbes with underappreciated capabilities: Untangling the Clostridium saccharolyticum group.</title>
        <authorList>
            <person name="Leschine S."/>
        </authorList>
    </citation>
    <scope>NUCLEOTIDE SEQUENCE [LARGE SCALE GENOMIC DNA]</scope>
    <source>
        <strain evidence="3 4">18A</strain>
    </source>
</reference>
<dbReference type="EMBL" id="PGET01000001">
    <property type="protein sequence ID" value="PJJ30775.1"/>
    <property type="molecule type" value="Genomic_DNA"/>
</dbReference>
<name>A0A2M8ZBH1_9FIRM</name>
<protein>
    <submittedName>
        <fullName evidence="3">2-deoxy-D-gluconate 3-dehydrogenase</fullName>
    </submittedName>
</protein>
<comment type="caution">
    <text evidence="3">The sequence shown here is derived from an EMBL/GenBank/DDBJ whole genome shotgun (WGS) entry which is preliminary data.</text>
</comment>
<dbReference type="FunFam" id="3.40.50.720:FF:000084">
    <property type="entry name" value="Short-chain dehydrogenase reductase"/>
    <property type="match status" value="1"/>
</dbReference>
<comment type="similarity">
    <text evidence="1">Belongs to the short-chain dehydrogenases/reductases (SDR) family.</text>
</comment>
<dbReference type="GO" id="GO:0016616">
    <property type="term" value="F:oxidoreductase activity, acting on the CH-OH group of donors, NAD or NADP as acceptor"/>
    <property type="evidence" value="ECO:0007669"/>
    <property type="project" value="TreeGrafter"/>
</dbReference>
<evidence type="ECO:0000256" key="1">
    <source>
        <dbReference type="ARBA" id="ARBA00006484"/>
    </source>
</evidence>
<accession>A0A2M8ZBH1</accession>
<dbReference type="InterPro" id="IPR002347">
    <property type="entry name" value="SDR_fam"/>
</dbReference>